<evidence type="ECO:0000259" key="6">
    <source>
        <dbReference type="PROSITE" id="PS50089"/>
    </source>
</evidence>
<dbReference type="Proteomes" id="UP000001064">
    <property type="component" value="Unassembled WGS sequence"/>
</dbReference>
<keyword evidence="3" id="KW-0862">Zinc</keyword>
<dbReference type="KEGG" id="dpp:DICPUDRAFT_157979"/>
<dbReference type="GO" id="GO:0008270">
    <property type="term" value="F:zinc ion binding"/>
    <property type="evidence" value="ECO:0007669"/>
    <property type="project" value="UniProtKB-KW"/>
</dbReference>
<dbReference type="OMA" id="QEKEHME"/>
<dbReference type="eggNOG" id="ENOG502QTZQ">
    <property type="taxonomic scope" value="Eukaryota"/>
</dbReference>
<reference evidence="8" key="1">
    <citation type="journal article" date="2011" name="Genome Biol.">
        <title>Comparative genomics of the social amoebae Dictyostelium discoideum and Dictyostelium purpureum.</title>
        <authorList>
            <consortium name="US DOE Joint Genome Institute (JGI-PGF)"/>
            <person name="Sucgang R."/>
            <person name="Kuo A."/>
            <person name="Tian X."/>
            <person name="Salerno W."/>
            <person name="Parikh A."/>
            <person name="Feasley C.L."/>
            <person name="Dalin E."/>
            <person name="Tu H."/>
            <person name="Huang E."/>
            <person name="Barry K."/>
            <person name="Lindquist E."/>
            <person name="Shapiro H."/>
            <person name="Bruce D."/>
            <person name="Schmutz J."/>
            <person name="Salamov A."/>
            <person name="Fey P."/>
            <person name="Gaudet P."/>
            <person name="Anjard C."/>
            <person name="Babu M.M."/>
            <person name="Basu S."/>
            <person name="Bushmanova Y."/>
            <person name="van der Wel H."/>
            <person name="Katoh-Kurasawa M."/>
            <person name="Dinh C."/>
            <person name="Coutinho P.M."/>
            <person name="Saito T."/>
            <person name="Elias M."/>
            <person name="Schaap P."/>
            <person name="Kay R.R."/>
            <person name="Henrissat B."/>
            <person name="Eichinger L."/>
            <person name="Rivero F."/>
            <person name="Putnam N.H."/>
            <person name="West C.M."/>
            <person name="Loomis W.F."/>
            <person name="Chisholm R.L."/>
            <person name="Shaulsky G."/>
            <person name="Strassmann J.E."/>
            <person name="Queller D.C."/>
            <person name="Kuspa A."/>
            <person name="Grigoriev I.V."/>
        </authorList>
    </citation>
    <scope>NUCLEOTIDE SEQUENCE [LARGE SCALE GENOMIC DNA]</scope>
    <source>
        <strain evidence="8">QSDP1</strain>
    </source>
</reference>
<evidence type="ECO:0000256" key="5">
    <source>
        <dbReference type="SAM" id="MobiDB-lite"/>
    </source>
</evidence>
<dbReference type="InterPro" id="IPR053109">
    <property type="entry name" value="Ser/Thr-Kinase-Related"/>
</dbReference>
<protein>
    <recommendedName>
        <fullName evidence="6">RING-type domain-containing protein</fullName>
    </recommendedName>
</protein>
<evidence type="ECO:0000256" key="2">
    <source>
        <dbReference type="ARBA" id="ARBA00022771"/>
    </source>
</evidence>
<gene>
    <name evidence="7" type="ORF">DICPUDRAFT_157979</name>
</gene>
<evidence type="ECO:0000256" key="4">
    <source>
        <dbReference type="PROSITE-ProRule" id="PRU00175"/>
    </source>
</evidence>
<feature type="region of interest" description="Disordered" evidence="5">
    <location>
        <begin position="209"/>
        <end position="260"/>
    </location>
</feature>
<organism evidence="7 8">
    <name type="scientific">Dictyostelium purpureum</name>
    <name type="common">Slime mold</name>
    <dbReference type="NCBI Taxonomy" id="5786"/>
    <lineage>
        <taxon>Eukaryota</taxon>
        <taxon>Amoebozoa</taxon>
        <taxon>Evosea</taxon>
        <taxon>Eumycetozoa</taxon>
        <taxon>Dictyostelia</taxon>
        <taxon>Dictyosteliales</taxon>
        <taxon>Dictyosteliaceae</taxon>
        <taxon>Dictyostelium</taxon>
    </lineage>
</organism>
<dbReference type="SMART" id="SM00184">
    <property type="entry name" value="RING"/>
    <property type="match status" value="1"/>
</dbReference>
<dbReference type="RefSeq" id="XP_003293178.1">
    <property type="nucleotide sequence ID" value="XM_003293130.1"/>
</dbReference>
<keyword evidence="8" id="KW-1185">Reference proteome</keyword>
<accession>F1A0I1</accession>
<dbReference type="Gene3D" id="3.30.40.10">
    <property type="entry name" value="Zinc/RING finger domain, C3HC4 (zinc finger)"/>
    <property type="match status" value="1"/>
</dbReference>
<sequence>MNSSSPSCHSSSSPSRMFCCSNSEDYSLTDQDIYGHPLSKEILSRSPSYYLDKMYTPKKPIDPYPYIPIDHSKGFNPNLRLCDVRHPMPWEIERMEEERLEKENQEKERIEKLKREQQEKEHMEQLEKERQEKEQQEKEHMEQLEKERQEKERIEALEKERQENERRQALERERLIKEQQEREQKERECIQELLRERLEREERIPRLQREREEREEREKEQQLREQQQREQQEREQQEREEREAQEREQQEREQQEREEAERRENQDRCTICIERIEPSQLAIIDCNHNFCYDCIMEWCYRRDNICPNCRAPFFLVRRANQVDRSTDEANVEQGTHDENPANNQDNAANNNNQSPPVLNNDVSNSNDSEVEMEIYDRMDID</sequence>
<keyword evidence="2 4" id="KW-0863">Zinc-finger</keyword>
<dbReference type="PANTHER" id="PTHR31534:SF3">
    <property type="entry name" value="HPC2-RELATED DOMAIN-CONTAINING PROTEIN"/>
    <property type="match status" value="1"/>
</dbReference>
<dbReference type="PROSITE" id="PS50089">
    <property type="entry name" value="ZF_RING_2"/>
    <property type="match status" value="1"/>
</dbReference>
<dbReference type="InterPro" id="IPR013083">
    <property type="entry name" value="Znf_RING/FYVE/PHD"/>
</dbReference>
<keyword evidence="1" id="KW-0479">Metal-binding</keyword>
<dbReference type="VEuPathDB" id="AmoebaDB:DICPUDRAFT_157979"/>
<dbReference type="AlphaFoldDB" id="F1A0I1"/>
<dbReference type="STRING" id="5786.F1A0I1"/>
<dbReference type="PROSITE" id="PS00518">
    <property type="entry name" value="ZF_RING_1"/>
    <property type="match status" value="1"/>
</dbReference>
<feature type="region of interest" description="Disordered" evidence="5">
    <location>
        <begin position="325"/>
        <end position="381"/>
    </location>
</feature>
<dbReference type="OrthoDB" id="21534at2759"/>
<evidence type="ECO:0000256" key="3">
    <source>
        <dbReference type="ARBA" id="ARBA00022833"/>
    </source>
</evidence>
<dbReference type="InterPro" id="IPR017907">
    <property type="entry name" value="Znf_RING_CS"/>
</dbReference>
<evidence type="ECO:0000313" key="7">
    <source>
        <dbReference type="EMBL" id="EGC30299.1"/>
    </source>
</evidence>
<feature type="domain" description="RING-type" evidence="6">
    <location>
        <begin position="269"/>
        <end position="310"/>
    </location>
</feature>
<name>F1A0I1_DICPU</name>
<proteinExistence type="predicted"/>
<dbReference type="GeneID" id="10510801"/>
<dbReference type="SUPFAM" id="SSF57850">
    <property type="entry name" value="RING/U-box"/>
    <property type="match status" value="1"/>
</dbReference>
<dbReference type="PANTHER" id="PTHR31534">
    <property type="entry name" value="ATAXIN 7, ISOFORM A"/>
    <property type="match status" value="1"/>
</dbReference>
<dbReference type="Pfam" id="PF13639">
    <property type="entry name" value="zf-RING_2"/>
    <property type="match status" value="1"/>
</dbReference>
<dbReference type="InParanoid" id="F1A0I1"/>
<evidence type="ECO:0000256" key="1">
    <source>
        <dbReference type="ARBA" id="ARBA00022723"/>
    </source>
</evidence>
<dbReference type="InterPro" id="IPR001841">
    <property type="entry name" value="Znf_RING"/>
</dbReference>
<dbReference type="EMBL" id="GL871340">
    <property type="protein sequence ID" value="EGC30299.1"/>
    <property type="molecule type" value="Genomic_DNA"/>
</dbReference>
<feature type="compositionally biased region" description="Low complexity" evidence="5">
    <location>
        <begin position="340"/>
        <end position="367"/>
    </location>
</feature>
<feature type="region of interest" description="Disordered" evidence="5">
    <location>
        <begin position="98"/>
        <end position="168"/>
    </location>
</feature>
<evidence type="ECO:0000313" key="8">
    <source>
        <dbReference type="Proteomes" id="UP000001064"/>
    </source>
</evidence>